<proteinExistence type="predicted"/>
<dbReference type="EMBL" id="ML995483">
    <property type="protein sequence ID" value="KAF2142819.1"/>
    <property type="molecule type" value="Genomic_DNA"/>
</dbReference>
<evidence type="ECO:0000313" key="2">
    <source>
        <dbReference type="Proteomes" id="UP000799438"/>
    </source>
</evidence>
<reference evidence="1" key="1">
    <citation type="journal article" date="2020" name="Stud. Mycol.">
        <title>101 Dothideomycetes genomes: a test case for predicting lifestyles and emergence of pathogens.</title>
        <authorList>
            <person name="Haridas S."/>
            <person name="Albert R."/>
            <person name="Binder M."/>
            <person name="Bloem J."/>
            <person name="Labutti K."/>
            <person name="Salamov A."/>
            <person name="Andreopoulos B."/>
            <person name="Baker S."/>
            <person name="Barry K."/>
            <person name="Bills G."/>
            <person name="Bluhm B."/>
            <person name="Cannon C."/>
            <person name="Castanera R."/>
            <person name="Culley D."/>
            <person name="Daum C."/>
            <person name="Ezra D."/>
            <person name="Gonzalez J."/>
            <person name="Henrissat B."/>
            <person name="Kuo A."/>
            <person name="Liang C."/>
            <person name="Lipzen A."/>
            <person name="Lutzoni F."/>
            <person name="Magnuson J."/>
            <person name="Mondo S."/>
            <person name="Nolan M."/>
            <person name="Ohm R."/>
            <person name="Pangilinan J."/>
            <person name="Park H.-J."/>
            <person name="Ramirez L."/>
            <person name="Alfaro M."/>
            <person name="Sun H."/>
            <person name="Tritt A."/>
            <person name="Yoshinaga Y."/>
            <person name="Zwiers L.-H."/>
            <person name="Turgeon B."/>
            <person name="Goodwin S."/>
            <person name="Spatafora J."/>
            <person name="Crous P."/>
            <person name="Grigoriev I."/>
        </authorList>
    </citation>
    <scope>NUCLEOTIDE SEQUENCE</scope>
    <source>
        <strain evidence="1">CBS 121167</strain>
    </source>
</reference>
<gene>
    <name evidence="1" type="ORF">K452DRAFT_331371</name>
</gene>
<sequence length="216" mass="24890">MSTAPTSSVTGTQLSRGADEVFKTKFMKPVFDNMIKGLETSIRQGSELVYHQLQDLKEYGLRAYHLLREKDAIVFCRTAEIIEVREENQRLLARNQGLEESNEGKDVEIHELGVQIYGLEVCNEAKNAEIGLLKKQCSQPLQEVDTCQRTKEEEFRAQVCALEASVSRLEEENRRLRREISLGRSETRHLRHQLRVLQGYASARASHLFQDYDDYN</sequence>
<accession>A0A6A6BF73</accession>
<dbReference type="AlphaFoldDB" id="A0A6A6BF73"/>
<name>A0A6A6BF73_9PEZI</name>
<dbReference type="Proteomes" id="UP000799438">
    <property type="component" value="Unassembled WGS sequence"/>
</dbReference>
<dbReference type="GeneID" id="54302622"/>
<evidence type="ECO:0000313" key="1">
    <source>
        <dbReference type="EMBL" id="KAF2142819.1"/>
    </source>
</evidence>
<keyword evidence="2" id="KW-1185">Reference proteome</keyword>
<protein>
    <submittedName>
        <fullName evidence="1">Uncharacterized protein</fullName>
    </submittedName>
</protein>
<organism evidence="1 2">
    <name type="scientific">Aplosporella prunicola CBS 121167</name>
    <dbReference type="NCBI Taxonomy" id="1176127"/>
    <lineage>
        <taxon>Eukaryota</taxon>
        <taxon>Fungi</taxon>
        <taxon>Dikarya</taxon>
        <taxon>Ascomycota</taxon>
        <taxon>Pezizomycotina</taxon>
        <taxon>Dothideomycetes</taxon>
        <taxon>Dothideomycetes incertae sedis</taxon>
        <taxon>Botryosphaeriales</taxon>
        <taxon>Aplosporellaceae</taxon>
        <taxon>Aplosporella</taxon>
    </lineage>
</organism>
<dbReference type="RefSeq" id="XP_033398531.1">
    <property type="nucleotide sequence ID" value="XM_033545126.1"/>
</dbReference>